<sequence>MTADRVLDAHRQRSRPVRVEWGLAGAAALVEAGSIAVVVDVLSFSTTATVAVELGAVVHPHRWRDDSAARRAEQLAATLAVGRLEARDGPPGAVSLSPVTIRQAAPERLLLPSPNGSTIVAALADAGATVLVGALRNASAVAQWIDAEVAASPRPVIVIPAGEQWPSGALRPAVEDLWGAGAIVSGLRHGPRSVEAQVAADAFAAVRHDLPAVLRECAGGRELHDAGFGADVAVAAELDTSEVVPVLTDGALVDARRAPAGDRTR</sequence>
<dbReference type="PANTHER" id="PTHR37311">
    <property type="entry name" value="2-PHOSPHOSULFOLACTATE PHOSPHATASE-RELATED"/>
    <property type="match status" value="1"/>
</dbReference>
<evidence type="ECO:0000256" key="8">
    <source>
        <dbReference type="SAM" id="Phobius"/>
    </source>
</evidence>
<evidence type="ECO:0000256" key="2">
    <source>
        <dbReference type="ARBA" id="ARBA00009997"/>
    </source>
</evidence>
<evidence type="ECO:0000313" key="9">
    <source>
        <dbReference type="EMBL" id="NNG39819.1"/>
    </source>
</evidence>
<dbReference type="Gene3D" id="3.90.1560.10">
    <property type="entry name" value="ComB-like"/>
    <property type="match status" value="1"/>
</dbReference>
<comment type="similarity">
    <text evidence="2">Belongs to the ComB family.</text>
</comment>
<dbReference type="EC" id="3.1.3.71" evidence="3"/>
<keyword evidence="5" id="KW-0378">Hydrolase</keyword>
<dbReference type="Proteomes" id="UP000557772">
    <property type="component" value="Unassembled WGS sequence"/>
</dbReference>
<dbReference type="RefSeq" id="WP_171154916.1">
    <property type="nucleotide sequence ID" value="NZ_JABENB010000001.1"/>
</dbReference>
<comment type="catalytic activity">
    <reaction evidence="7">
        <text>(2R)-O-phospho-3-sulfolactate + H2O = (2R)-3-sulfolactate + phosphate</text>
        <dbReference type="Rhea" id="RHEA:23416"/>
        <dbReference type="ChEBI" id="CHEBI:15377"/>
        <dbReference type="ChEBI" id="CHEBI:15597"/>
        <dbReference type="ChEBI" id="CHEBI:43474"/>
        <dbReference type="ChEBI" id="CHEBI:58738"/>
        <dbReference type="EC" id="3.1.3.71"/>
    </reaction>
</comment>
<dbReference type="GO" id="GO:0000287">
    <property type="term" value="F:magnesium ion binding"/>
    <property type="evidence" value="ECO:0007669"/>
    <property type="project" value="InterPro"/>
</dbReference>
<dbReference type="GO" id="GO:0050545">
    <property type="term" value="F:sulfopyruvate decarboxylase activity"/>
    <property type="evidence" value="ECO:0007669"/>
    <property type="project" value="TreeGrafter"/>
</dbReference>
<dbReference type="Pfam" id="PF04029">
    <property type="entry name" value="2-ph_phosp"/>
    <property type="match status" value="1"/>
</dbReference>
<dbReference type="InterPro" id="IPR036702">
    <property type="entry name" value="ComB-like_sf"/>
</dbReference>
<keyword evidence="10" id="KW-1185">Reference proteome</keyword>
<comment type="caution">
    <text evidence="9">The sequence shown here is derived from an EMBL/GenBank/DDBJ whole genome shotgun (WGS) entry which is preliminary data.</text>
</comment>
<evidence type="ECO:0000256" key="4">
    <source>
        <dbReference type="ARBA" id="ARBA00021948"/>
    </source>
</evidence>
<dbReference type="InterPro" id="IPR005238">
    <property type="entry name" value="ComB-like"/>
</dbReference>
<feature type="transmembrane region" description="Helical" evidence="8">
    <location>
        <begin position="21"/>
        <end position="44"/>
    </location>
</feature>
<dbReference type="PANTHER" id="PTHR37311:SF1">
    <property type="entry name" value="2-PHOSPHOSULFOLACTATE PHOSPHATASE-RELATED"/>
    <property type="match status" value="1"/>
</dbReference>
<comment type="cofactor">
    <cofactor evidence="1">
        <name>Mg(2+)</name>
        <dbReference type="ChEBI" id="CHEBI:18420"/>
    </cofactor>
</comment>
<accession>A0A849AHF1</accession>
<dbReference type="SUPFAM" id="SSF142823">
    <property type="entry name" value="ComB-like"/>
    <property type="match status" value="1"/>
</dbReference>
<evidence type="ECO:0000256" key="6">
    <source>
        <dbReference type="ARBA" id="ARBA00022842"/>
    </source>
</evidence>
<reference evidence="9 10" key="1">
    <citation type="submission" date="2020-05" db="EMBL/GenBank/DDBJ databases">
        <title>Flexivirga sp. ID2601S isolated from air conditioner.</title>
        <authorList>
            <person name="Kim D.H."/>
        </authorList>
    </citation>
    <scope>NUCLEOTIDE SEQUENCE [LARGE SCALE GENOMIC DNA]</scope>
    <source>
        <strain evidence="9 10">ID2601S</strain>
    </source>
</reference>
<protein>
    <recommendedName>
        <fullName evidence="4">Probable 2-phosphosulfolactate phosphatase</fullName>
        <ecNumber evidence="3">3.1.3.71</ecNumber>
    </recommendedName>
</protein>
<dbReference type="AlphaFoldDB" id="A0A849AHF1"/>
<evidence type="ECO:0000256" key="1">
    <source>
        <dbReference type="ARBA" id="ARBA00001946"/>
    </source>
</evidence>
<evidence type="ECO:0000256" key="3">
    <source>
        <dbReference type="ARBA" id="ARBA00012953"/>
    </source>
</evidence>
<dbReference type="EMBL" id="JABENB010000001">
    <property type="protein sequence ID" value="NNG39819.1"/>
    <property type="molecule type" value="Genomic_DNA"/>
</dbReference>
<keyword evidence="6" id="KW-0460">Magnesium</keyword>
<keyword evidence="8" id="KW-0812">Transmembrane</keyword>
<dbReference type="GO" id="GO:0050532">
    <property type="term" value="F:2-phosphosulfolactate phosphatase activity"/>
    <property type="evidence" value="ECO:0007669"/>
    <property type="project" value="UniProtKB-EC"/>
</dbReference>
<evidence type="ECO:0000313" key="10">
    <source>
        <dbReference type="Proteomes" id="UP000557772"/>
    </source>
</evidence>
<name>A0A849AHF1_9MICO</name>
<organism evidence="9 10">
    <name type="scientific">Flexivirga aerilata</name>
    <dbReference type="NCBI Taxonomy" id="1656889"/>
    <lineage>
        <taxon>Bacteria</taxon>
        <taxon>Bacillati</taxon>
        <taxon>Actinomycetota</taxon>
        <taxon>Actinomycetes</taxon>
        <taxon>Micrococcales</taxon>
        <taxon>Dermacoccaceae</taxon>
        <taxon>Flexivirga</taxon>
    </lineage>
</organism>
<keyword evidence="8" id="KW-0472">Membrane</keyword>
<gene>
    <name evidence="9" type="ORF">HJ588_11105</name>
</gene>
<keyword evidence="8" id="KW-1133">Transmembrane helix</keyword>
<evidence type="ECO:0000256" key="5">
    <source>
        <dbReference type="ARBA" id="ARBA00022801"/>
    </source>
</evidence>
<proteinExistence type="inferred from homology"/>
<evidence type="ECO:0000256" key="7">
    <source>
        <dbReference type="ARBA" id="ARBA00033711"/>
    </source>
</evidence>